<dbReference type="EMBL" id="WOXT01000006">
    <property type="protein sequence ID" value="MUV15713.1"/>
    <property type="molecule type" value="Genomic_DNA"/>
</dbReference>
<sequence>MILTRVVGTLRGWEPGTEFTLANGQTWKVLKGHYTLNKPRENPEVKIVPGAAGRWFFRIDDDTPGARVYRID</sequence>
<dbReference type="Proteomes" id="UP000479692">
    <property type="component" value="Unassembled WGS sequence"/>
</dbReference>
<dbReference type="AlphaFoldDB" id="A0A7C9HV21"/>
<keyword evidence="2" id="KW-1185">Reference proteome</keyword>
<evidence type="ECO:0000313" key="2">
    <source>
        <dbReference type="Proteomes" id="UP000479692"/>
    </source>
</evidence>
<protein>
    <submittedName>
        <fullName evidence="1">Uncharacterized protein</fullName>
    </submittedName>
</protein>
<gene>
    <name evidence="1" type="ORF">GN331_16040</name>
</gene>
<name>A0A7C9HV21_9GAMM</name>
<accession>A0A7C9HV21</accession>
<evidence type="ECO:0000313" key="1">
    <source>
        <dbReference type="EMBL" id="MUV15713.1"/>
    </source>
</evidence>
<comment type="caution">
    <text evidence="1">The sequence shown here is derived from an EMBL/GenBank/DDBJ whole genome shotgun (WGS) entry which is preliminary data.</text>
</comment>
<proteinExistence type="predicted"/>
<organism evidence="1 2">
    <name type="scientific">Noviluteimonas gilva</name>
    <dbReference type="NCBI Taxonomy" id="2682097"/>
    <lineage>
        <taxon>Bacteria</taxon>
        <taxon>Pseudomonadati</taxon>
        <taxon>Pseudomonadota</taxon>
        <taxon>Gammaproteobacteria</taxon>
        <taxon>Lysobacterales</taxon>
        <taxon>Lysobacteraceae</taxon>
        <taxon>Noviluteimonas</taxon>
    </lineage>
</organism>
<reference evidence="1 2" key="1">
    <citation type="submission" date="2019-12" db="EMBL/GenBank/DDBJ databases">
        <authorList>
            <person name="Xu J."/>
        </authorList>
    </citation>
    <scope>NUCLEOTIDE SEQUENCE [LARGE SCALE GENOMIC DNA]</scope>
    <source>
        <strain evidence="1 2">HX-5-24</strain>
    </source>
</reference>